<evidence type="ECO:0000313" key="1">
    <source>
        <dbReference type="EMBL" id="CAH1451345.1"/>
    </source>
</evidence>
<organism evidence="1 2">
    <name type="scientific">Lactuca virosa</name>
    <dbReference type="NCBI Taxonomy" id="75947"/>
    <lineage>
        <taxon>Eukaryota</taxon>
        <taxon>Viridiplantae</taxon>
        <taxon>Streptophyta</taxon>
        <taxon>Embryophyta</taxon>
        <taxon>Tracheophyta</taxon>
        <taxon>Spermatophyta</taxon>
        <taxon>Magnoliopsida</taxon>
        <taxon>eudicotyledons</taxon>
        <taxon>Gunneridae</taxon>
        <taxon>Pentapetalae</taxon>
        <taxon>asterids</taxon>
        <taxon>campanulids</taxon>
        <taxon>Asterales</taxon>
        <taxon>Asteraceae</taxon>
        <taxon>Cichorioideae</taxon>
        <taxon>Cichorieae</taxon>
        <taxon>Lactucinae</taxon>
        <taxon>Lactuca</taxon>
    </lineage>
</organism>
<proteinExistence type="predicted"/>
<name>A0AAU9PMB2_9ASTR</name>
<dbReference type="AlphaFoldDB" id="A0AAU9PMB2"/>
<comment type="caution">
    <text evidence="1">The sequence shown here is derived from an EMBL/GenBank/DDBJ whole genome shotgun (WGS) entry which is preliminary data.</text>
</comment>
<dbReference type="EMBL" id="CAKMRJ010005745">
    <property type="protein sequence ID" value="CAH1451345.1"/>
    <property type="molecule type" value="Genomic_DNA"/>
</dbReference>
<gene>
    <name evidence="1" type="ORF">LVIROSA_LOCUS36708</name>
</gene>
<evidence type="ECO:0000313" key="2">
    <source>
        <dbReference type="Proteomes" id="UP001157418"/>
    </source>
</evidence>
<keyword evidence="2" id="KW-1185">Reference proteome</keyword>
<reference evidence="1 2" key="1">
    <citation type="submission" date="2022-01" db="EMBL/GenBank/DDBJ databases">
        <authorList>
            <person name="Xiong W."/>
            <person name="Schranz E."/>
        </authorList>
    </citation>
    <scope>NUCLEOTIDE SEQUENCE [LARGE SCALE GENOMIC DNA]</scope>
</reference>
<accession>A0AAU9PMB2</accession>
<protein>
    <submittedName>
        <fullName evidence="1">Uncharacterized protein</fullName>
    </submittedName>
</protein>
<dbReference type="Proteomes" id="UP001157418">
    <property type="component" value="Unassembled WGS sequence"/>
</dbReference>
<sequence>MKEGRSFALFGTSFFGPIKLYKYPPPFPLFSPSFSLHTYNFYQFLHSSLLSPYKIVYSASSIAEFRLSIRARGLRVMVVVKSHQEKEHESFCLMESIPTTSDKKTLKSSCGSFSFKQIKIRDAFKHAAMFTIWSSIFLNHVNCSKKKTRET</sequence>